<proteinExistence type="predicted"/>
<dbReference type="Pfam" id="PF06037">
    <property type="entry name" value="DUF922"/>
    <property type="match status" value="1"/>
</dbReference>
<comment type="caution">
    <text evidence="2">The sequence shown here is derived from an EMBL/GenBank/DDBJ whole genome shotgun (WGS) entry which is preliminary data.</text>
</comment>
<dbReference type="RefSeq" id="WP_252815612.1">
    <property type="nucleotide sequence ID" value="NZ_JAMXQS010000001.1"/>
</dbReference>
<organism evidence="2 3">
    <name type="scientific">Mesorhizobium liriopis</name>
    <dbReference type="NCBI Taxonomy" id="2953882"/>
    <lineage>
        <taxon>Bacteria</taxon>
        <taxon>Pseudomonadati</taxon>
        <taxon>Pseudomonadota</taxon>
        <taxon>Alphaproteobacteria</taxon>
        <taxon>Hyphomicrobiales</taxon>
        <taxon>Phyllobacteriaceae</taxon>
        <taxon>Mesorhizobium</taxon>
    </lineage>
</organism>
<evidence type="ECO:0000313" key="2">
    <source>
        <dbReference type="EMBL" id="MCO6048665.1"/>
    </source>
</evidence>
<evidence type="ECO:0000313" key="3">
    <source>
        <dbReference type="Proteomes" id="UP001205906"/>
    </source>
</evidence>
<feature type="chain" id="PRO_5046195423" evidence="1">
    <location>
        <begin position="23"/>
        <end position="197"/>
    </location>
</feature>
<dbReference type="PIRSF" id="PIRSF010521">
    <property type="entry name" value="DUF922_bac"/>
    <property type="match status" value="1"/>
</dbReference>
<keyword evidence="3" id="KW-1185">Reference proteome</keyword>
<keyword evidence="1" id="KW-0732">Signal</keyword>
<reference evidence="2 3" key="1">
    <citation type="submission" date="2022-06" db="EMBL/GenBank/DDBJ databases">
        <title>Mesorhizobium sp. strain RP14 Genome sequencing and assembly.</title>
        <authorList>
            <person name="Kim I."/>
        </authorList>
    </citation>
    <scope>NUCLEOTIDE SEQUENCE [LARGE SCALE GENOMIC DNA]</scope>
    <source>
        <strain evidence="3">RP14(2022)</strain>
    </source>
</reference>
<gene>
    <name evidence="2" type="ORF">NGM99_02525</name>
</gene>
<evidence type="ECO:0000256" key="1">
    <source>
        <dbReference type="SAM" id="SignalP"/>
    </source>
</evidence>
<name>A0ABT1C360_9HYPH</name>
<dbReference type="EMBL" id="JAMXQS010000001">
    <property type="protein sequence ID" value="MCO6048665.1"/>
    <property type="molecule type" value="Genomic_DNA"/>
</dbReference>
<feature type="signal peptide" evidence="1">
    <location>
        <begin position="1"/>
        <end position="22"/>
    </location>
</feature>
<dbReference type="InterPro" id="IPR010321">
    <property type="entry name" value="DUF922"/>
</dbReference>
<dbReference type="Proteomes" id="UP001205906">
    <property type="component" value="Unassembled WGS sequence"/>
</dbReference>
<sequence length="197" mass="21707">MNKVALAVALGAGVVLAAPAQADTKVETKTKTYSISGKTGEALVAAMDRKGPRQGFTTRAIAQTKYTVGWKFEWETRNGSCRLAKADGLLNMTYTYPKIANDVSPDLQRRWSKFFSGVKTHEEHHGALAQQMMRTAEKSLIGLSSRDDPKCKKTLAAAQRKISAVYAKYEAQQVRFDKVEHREGGNVHHLIGGLVRD</sequence>
<accession>A0ABT1C360</accession>
<protein>
    <submittedName>
        <fullName evidence="2">DUF922 domain-containing protein</fullName>
    </submittedName>
</protein>